<gene>
    <name evidence="2" type="ORF">BDK51DRAFT_40800</name>
</gene>
<keyword evidence="3" id="KW-1185">Reference proteome</keyword>
<evidence type="ECO:0000313" key="2">
    <source>
        <dbReference type="EMBL" id="RKO89488.1"/>
    </source>
</evidence>
<protein>
    <submittedName>
        <fullName evidence="2">Uncharacterized protein</fullName>
    </submittedName>
</protein>
<sequence length="126" mass="13440">MRTAASAFPVVDFVFGQQRVVARPRADDDGMAQEDDTGHAGDGVEGGGSEDRVEGYDGVEGYSSEDGVEGGGRELRPVLGRHFESEVETMEIDFDFGASDDNADEDAGAAFLREGVKLAQRVEPLL</sequence>
<evidence type="ECO:0000256" key="1">
    <source>
        <dbReference type="SAM" id="MobiDB-lite"/>
    </source>
</evidence>
<dbReference type="EMBL" id="KZ996063">
    <property type="protein sequence ID" value="RKO89488.1"/>
    <property type="molecule type" value="Genomic_DNA"/>
</dbReference>
<dbReference type="AlphaFoldDB" id="A0A4P9WE16"/>
<evidence type="ECO:0000313" key="3">
    <source>
        <dbReference type="Proteomes" id="UP000269721"/>
    </source>
</evidence>
<proteinExistence type="predicted"/>
<dbReference type="Proteomes" id="UP000269721">
    <property type="component" value="Unassembled WGS sequence"/>
</dbReference>
<reference evidence="3" key="1">
    <citation type="journal article" date="2018" name="Nat. Microbiol.">
        <title>Leveraging single-cell genomics to expand the fungal tree of life.</title>
        <authorList>
            <person name="Ahrendt S.R."/>
            <person name="Quandt C.A."/>
            <person name="Ciobanu D."/>
            <person name="Clum A."/>
            <person name="Salamov A."/>
            <person name="Andreopoulos B."/>
            <person name="Cheng J.F."/>
            <person name="Woyke T."/>
            <person name="Pelin A."/>
            <person name="Henrissat B."/>
            <person name="Reynolds N.K."/>
            <person name="Benny G.L."/>
            <person name="Smith M.E."/>
            <person name="James T.Y."/>
            <person name="Grigoriev I.V."/>
        </authorList>
    </citation>
    <scope>NUCLEOTIDE SEQUENCE [LARGE SCALE GENOMIC DNA]</scope>
</reference>
<feature type="region of interest" description="Disordered" evidence="1">
    <location>
        <begin position="24"/>
        <end position="74"/>
    </location>
</feature>
<organism evidence="2 3">
    <name type="scientific">Blyttiomyces helicus</name>
    <dbReference type="NCBI Taxonomy" id="388810"/>
    <lineage>
        <taxon>Eukaryota</taxon>
        <taxon>Fungi</taxon>
        <taxon>Fungi incertae sedis</taxon>
        <taxon>Chytridiomycota</taxon>
        <taxon>Chytridiomycota incertae sedis</taxon>
        <taxon>Chytridiomycetes</taxon>
        <taxon>Chytridiomycetes incertae sedis</taxon>
        <taxon>Blyttiomyces</taxon>
    </lineage>
</organism>
<name>A0A4P9WE16_9FUNG</name>
<accession>A0A4P9WE16</accession>